<dbReference type="AlphaFoldDB" id="A0A251T845"/>
<dbReference type="Gene3D" id="1.20.1280.50">
    <property type="match status" value="1"/>
</dbReference>
<feature type="domain" description="F-box" evidence="1">
    <location>
        <begin position="20"/>
        <end position="67"/>
    </location>
</feature>
<dbReference type="PANTHER" id="PTHR38926">
    <property type="entry name" value="F-BOX DOMAIN CONTAINING PROTEIN, EXPRESSED"/>
    <property type="match status" value="1"/>
</dbReference>
<dbReference type="SUPFAM" id="SSF52047">
    <property type="entry name" value="RNI-like"/>
    <property type="match status" value="1"/>
</dbReference>
<dbReference type="InterPro" id="IPR001810">
    <property type="entry name" value="F-box_dom"/>
</dbReference>
<evidence type="ECO:0000313" key="3">
    <source>
        <dbReference type="EMBL" id="OTG07285.1"/>
    </source>
</evidence>
<protein>
    <submittedName>
        <fullName evidence="2">F-box domain, leucine-rich repeat domain superfamily, F-box-like domain superfamily</fullName>
    </submittedName>
    <submittedName>
        <fullName evidence="3">Putative F-box domain, Leucine-rich repeat domain, L domain-like protein</fullName>
    </submittedName>
</protein>
<dbReference type="InterPro" id="IPR032675">
    <property type="entry name" value="LRR_dom_sf"/>
</dbReference>
<reference evidence="2" key="3">
    <citation type="submission" date="2020-06" db="EMBL/GenBank/DDBJ databases">
        <title>Helianthus annuus Genome sequencing and assembly Release 2.</title>
        <authorList>
            <person name="Gouzy J."/>
            <person name="Langlade N."/>
            <person name="Munos S."/>
        </authorList>
    </citation>
    <scope>NUCLEOTIDE SEQUENCE</scope>
    <source>
        <tissue evidence="2">Leaves</tissue>
    </source>
</reference>
<reference evidence="2 4" key="1">
    <citation type="journal article" date="2017" name="Nature">
        <title>The sunflower genome provides insights into oil metabolism, flowering and Asterid evolution.</title>
        <authorList>
            <person name="Badouin H."/>
            <person name="Gouzy J."/>
            <person name="Grassa C.J."/>
            <person name="Murat F."/>
            <person name="Staton S.E."/>
            <person name="Cottret L."/>
            <person name="Lelandais-Briere C."/>
            <person name="Owens G.L."/>
            <person name="Carrere S."/>
            <person name="Mayjonade B."/>
            <person name="Legrand L."/>
            <person name="Gill N."/>
            <person name="Kane N.C."/>
            <person name="Bowers J.E."/>
            <person name="Hubner S."/>
            <person name="Bellec A."/>
            <person name="Berard A."/>
            <person name="Berges H."/>
            <person name="Blanchet N."/>
            <person name="Boniface M.C."/>
            <person name="Brunel D."/>
            <person name="Catrice O."/>
            <person name="Chaidir N."/>
            <person name="Claudel C."/>
            <person name="Donnadieu C."/>
            <person name="Faraut T."/>
            <person name="Fievet G."/>
            <person name="Helmstetter N."/>
            <person name="King M."/>
            <person name="Knapp S.J."/>
            <person name="Lai Z."/>
            <person name="Le Paslier M.C."/>
            <person name="Lippi Y."/>
            <person name="Lorenzon L."/>
            <person name="Mandel J.R."/>
            <person name="Marage G."/>
            <person name="Marchand G."/>
            <person name="Marquand E."/>
            <person name="Bret-Mestries E."/>
            <person name="Morien E."/>
            <person name="Nambeesan S."/>
            <person name="Nguyen T."/>
            <person name="Pegot-Espagnet P."/>
            <person name="Pouilly N."/>
            <person name="Raftis F."/>
            <person name="Sallet E."/>
            <person name="Schiex T."/>
            <person name="Thomas J."/>
            <person name="Vandecasteele C."/>
            <person name="Vares D."/>
            <person name="Vear F."/>
            <person name="Vautrin S."/>
            <person name="Crespi M."/>
            <person name="Mangin B."/>
            <person name="Burke J.M."/>
            <person name="Salse J."/>
            <person name="Munos S."/>
            <person name="Vincourt P."/>
            <person name="Rieseberg L.H."/>
            <person name="Langlade N.B."/>
        </authorList>
    </citation>
    <scope>NUCLEOTIDE SEQUENCE [LARGE SCALE GENOMIC DNA]</scope>
    <source>
        <strain evidence="4">cv. SF193</strain>
        <tissue evidence="2">Leaves</tissue>
    </source>
</reference>
<dbReference type="PANTHER" id="PTHR38926:SF80">
    <property type="entry name" value="F-BOX DOMAIN, LEUCINE-RICH REPEAT DOMAIN SUPERFAMILY"/>
    <property type="match status" value="1"/>
</dbReference>
<organism evidence="3 4">
    <name type="scientific">Helianthus annuus</name>
    <name type="common">Common sunflower</name>
    <dbReference type="NCBI Taxonomy" id="4232"/>
    <lineage>
        <taxon>Eukaryota</taxon>
        <taxon>Viridiplantae</taxon>
        <taxon>Streptophyta</taxon>
        <taxon>Embryophyta</taxon>
        <taxon>Tracheophyta</taxon>
        <taxon>Spermatophyta</taxon>
        <taxon>Magnoliopsida</taxon>
        <taxon>eudicotyledons</taxon>
        <taxon>Gunneridae</taxon>
        <taxon>Pentapetalae</taxon>
        <taxon>asterids</taxon>
        <taxon>campanulids</taxon>
        <taxon>Asterales</taxon>
        <taxon>Asteraceae</taxon>
        <taxon>Asteroideae</taxon>
        <taxon>Heliantheae alliance</taxon>
        <taxon>Heliantheae</taxon>
        <taxon>Helianthus</taxon>
    </lineage>
</organism>
<dbReference type="PROSITE" id="PS50181">
    <property type="entry name" value="FBOX"/>
    <property type="match status" value="1"/>
</dbReference>
<dbReference type="InParanoid" id="A0A251T845"/>
<sequence>MYVYQYMMNQQKAIKLEQPTRNWLDLPPELMANILYRIGVVDIFESAEKVCTAWRKICKDPAMWMVVYMDGSTDPNGRLPLDKMCEYAIDRSKGQLVDITITEFDYAKILVYIAERRLTMARCYDIDYMDGIWTKALKKLPLLEELSLYETKITRRGIKTAGRYCSMLKTLKVNQEEYRLWDEYGYREFKAKKIINDRVAMAIGQNLHELRHLELIGNPMSNKGLGMILDGCHHLESLDLRACFFIDLDGDLGKRCLQQIKRVKLPYDSLEGCPFIYQNDGMTCDADDE</sequence>
<evidence type="ECO:0000313" key="4">
    <source>
        <dbReference type="Proteomes" id="UP000215914"/>
    </source>
</evidence>
<dbReference type="GO" id="GO:1905761">
    <property type="term" value="F:SCF ubiquitin ligase complex binding"/>
    <property type="evidence" value="ECO:0000318"/>
    <property type="project" value="GO_Central"/>
</dbReference>
<name>A0A251T845_HELAN</name>
<gene>
    <name evidence="3" type="ORF">HannXRQ_Chr11g0328711</name>
    <name evidence="2" type="ORF">HanXRQr2_Chr06g0267471</name>
</gene>
<evidence type="ECO:0000313" key="2">
    <source>
        <dbReference type="EMBL" id="KAF5803107.1"/>
    </source>
</evidence>
<dbReference type="EMBL" id="CM007900">
    <property type="protein sequence ID" value="OTG07285.1"/>
    <property type="molecule type" value="Genomic_DNA"/>
</dbReference>
<dbReference type="Proteomes" id="UP000215914">
    <property type="component" value="Chromosome 11"/>
</dbReference>
<keyword evidence="4" id="KW-1185">Reference proteome</keyword>
<dbReference type="OMA" id="ACCRHVV"/>
<dbReference type="Pfam" id="PF12937">
    <property type="entry name" value="F-box-like"/>
    <property type="match status" value="1"/>
</dbReference>
<evidence type="ECO:0000259" key="1">
    <source>
        <dbReference type="PROSITE" id="PS50181"/>
    </source>
</evidence>
<dbReference type="SUPFAM" id="SSF81383">
    <property type="entry name" value="F-box domain"/>
    <property type="match status" value="1"/>
</dbReference>
<dbReference type="Gramene" id="mRNA:HanXRQr2_Chr06g0267471">
    <property type="protein sequence ID" value="mRNA:HanXRQr2_Chr06g0267471"/>
    <property type="gene ID" value="HanXRQr2_Chr06g0267471"/>
</dbReference>
<proteinExistence type="predicted"/>
<dbReference type="InterPro" id="IPR036047">
    <property type="entry name" value="F-box-like_dom_sf"/>
</dbReference>
<accession>A0A251T845</accession>
<reference evidence="3" key="2">
    <citation type="submission" date="2017-02" db="EMBL/GenBank/DDBJ databases">
        <title>Sunflower complete genome.</title>
        <authorList>
            <person name="Langlade N."/>
            <person name="Munos S."/>
        </authorList>
    </citation>
    <scope>NUCLEOTIDE SEQUENCE [LARGE SCALE GENOMIC DNA]</scope>
    <source>
        <tissue evidence="3">Leaves</tissue>
    </source>
</reference>
<dbReference type="CDD" id="cd22164">
    <property type="entry name" value="F-box_AtSKIP19-like"/>
    <property type="match status" value="1"/>
</dbReference>
<dbReference type="Gene3D" id="3.80.10.10">
    <property type="entry name" value="Ribonuclease Inhibitor"/>
    <property type="match status" value="1"/>
</dbReference>
<dbReference type="EMBL" id="MNCJ02000321">
    <property type="protein sequence ID" value="KAF5803107.1"/>
    <property type="molecule type" value="Genomic_DNA"/>
</dbReference>